<evidence type="ECO:0000313" key="1">
    <source>
        <dbReference type="EMBL" id="MBB3879851.1"/>
    </source>
</evidence>
<accession>A0A7W6AFX0</accession>
<dbReference type="AlphaFoldDB" id="A0A7W6AFX0"/>
<dbReference type="Proteomes" id="UP000538670">
    <property type="component" value="Unassembled WGS sequence"/>
</dbReference>
<keyword evidence="1" id="KW-0238">DNA-binding</keyword>
<comment type="caution">
    <text evidence="1">The sequence shown here is derived from an EMBL/GenBank/DDBJ whole genome shotgun (WGS) entry which is preliminary data.</text>
</comment>
<protein>
    <submittedName>
        <fullName evidence="1">DNA-binding transcriptional ArsR family regulator</fullName>
    </submittedName>
</protein>
<reference evidence="1 2" key="1">
    <citation type="submission" date="2020-08" db="EMBL/GenBank/DDBJ databases">
        <title>Genomic Encyclopedia of Type Strains, Phase IV (KMG-IV): sequencing the most valuable type-strain genomes for metagenomic binning, comparative biology and taxonomic classification.</title>
        <authorList>
            <person name="Goeker M."/>
        </authorList>
    </citation>
    <scope>NUCLEOTIDE SEQUENCE [LARGE SCALE GENOMIC DNA]</scope>
    <source>
        <strain evidence="1 2">DSM 19512</strain>
    </source>
</reference>
<organism evidence="1 2">
    <name type="scientific">Sphingomonas pseudosanguinis</name>
    <dbReference type="NCBI Taxonomy" id="413712"/>
    <lineage>
        <taxon>Bacteria</taxon>
        <taxon>Pseudomonadati</taxon>
        <taxon>Pseudomonadota</taxon>
        <taxon>Alphaproteobacteria</taxon>
        <taxon>Sphingomonadales</taxon>
        <taxon>Sphingomonadaceae</taxon>
        <taxon>Sphingomonas</taxon>
    </lineage>
</organism>
<dbReference type="RefSeq" id="WP_183951999.1">
    <property type="nucleotide sequence ID" value="NZ_JACIDH010000009.1"/>
</dbReference>
<name>A0A7W6AFX0_9SPHN</name>
<evidence type="ECO:0000313" key="2">
    <source>
        <dbReference type="Proteomes" id="UP000538670"/>
    </source>
</evidence>
<gene>
    <name evidence="1" type="ORF">GGR48_002285</name>
</gene>
<proteinExistence type="predicted"/>
<dbReference type="GO" id="GO:0003677">
    <property type="term" value="F:DNA binding"/>
    <property type="evidence" value="ECO:0007669"/>
    <property type="project" value="UniProtKB-KW"/>
</dbReference>
<dbReference type="EMBL" id="JACIDH010000009">
    <property type="protein sequence ID" value="MBB3879851.1"/>
    <property type="molecule type" value="Genomic_DNA"/>
</dbReference>
<sequence>MPQWVRLPSKWIEAGGLRAFRWKAEEGGRETAALLILAVIAHHSVDGIAKLTYEEMSGKAGISRAMVSAALDILEQREVIVRKVAGRGTFGLIAYDPASGWAKLPVKGLYSGGVVQAFQHLTLRHKNELVALKLYFLFAAMRDNDSNYAHISYDKIIERTGVSRDAIRSGISILASLGLVHIENAPSIGSFSGVSQAMYNRYRLTHLDSYKHAGTSGRAEIGASDIF</sequence>
<dbReference type="SUPFAM" id="SSF46785">
    <property type="entry name" value="Winged helix' DNA-binding domain"/>
    <property type="match status" value="1"/>
</dbReference>
<dbReference type="Pfam" id="PF13730">
    <property type="entry name" value="HTH_36"/>
    <property type="match status" value="1"/>
</dbReference>
<keyword evidence="2" id="KW-1185">Reference proteome</keyword>
<dbReference type="InterPro" id="IPR036390">
    <property type="entry name" value="WH_DNA-bd_sf"/>
</dbReference>